<dbReference type="OrthoDB" id="9770329at2"/>
<comment type="subcellular location">
    <subcellularLocation>
        <location evidence="1">Membrane</location>
    </subcellularLocation>
</comment>
<evidence type="ECO:0000256" key="1">
    <source>
        <dbReference type="ARBA" id="ARBA00004370"/>
    </source>
</evidence>
<organism evidence="7 8">
    <name type="scientific">Sphingobium fluviale</name>
    <dbReference type="NCBI Taxonomy" id="2506423"/>
    <lineage>
        <taxon>Bacteria</taxon>
        <taxon>Pseudomonadati</taxon>
        <taxon>Pseudomonadota</taxon>
        <taxon>Alphaproteobacteria</taxon>
        <taxon>Sphingomonadales</taxon>
        <taxon>Sphingomonadaceae</taxon>
        <taxon>Sphingobium</taxon>
    </lineage>
</organism>
<evidence type="ECO:0000256" key="5">
    <source>
        <dbReference type="SAM" id="Phobius"/>
    </source>
</evidence>
<evidence type="ECO:0000256" key="4">
    <source>
        <dbReference type="ARBA" id="ARBA00023136"/>
    </source>
</evidence>
<keyword evidence="8" id="KW-1185">Reference proteome</keyword>
<feature type="transmembrane region" description="Helical" evidence="5">
    <location>
        <begin position="7"/>
        <end position="25"/>
    </location>
</feature>
<dbReference type="GO" id="GO:0016020">
    <property type="term" value="C:membrane"/>
    <property type="evidence" value="ECO:0007669"/>
    <property type="project" value="UniProtKB-SubCell"/>
</dbReference>
<keyword evidence="3 5" id="KW-1133">Transmembrane helix</keyword>
<protein>
    <submittedName>
        <fullName evidence="7">Sterol desaturase family protein</fullName>
    </submittedName>
</protein>
<evidence type="ECO:0000256" key="2">
    <source>
        <dbReference type="ARBA" id="ARBA00022692"/>
    </source>
</evidence>
<keyword evidence="2 5" id="KW-0812">Transmembrane</keyword>
<proteinExistence type="predicted"/>
<feature type="transmembrane region" description="Helical" evidence="5">
    <location>
        <begin position="72"/>
        <end position="92"/>
    </location>
</feature>
<reference evidence="8" key="1">
    <citation type="submission" date="2019-01" db="EMBL/GenBank/DDBJ databases">
        <title>Cytophagaceae bacterium strain CAR-16.</title>
        <authorList>
            <person name="Chen W.-M."/>
        </authorList>
    </citation>
    <scope>NUCLEOTIDE SEQUENCE [LARGE SCALE GENOMIC DNA]</scope>
    <source>
        <strain evidence="8">CHR27</strain>
    </source>
</reference>
<evidence type="ECO:0000313" key="7">
    <source>
        <dbReference type="EMBL" id="RXR25551.1"/>
    </source>
</evidence>
<dbReference type="Pfam" id="PF04116">
    <property type="entry name" value="FA_hydroxylase"/>
    <property type="match status" value="1"/>
</dbReference>
<dbReference type="Proteomes" id="UP000290958">
    <property type="component" value="Unassembled WGS sequence"/>
</dbReference>
<dbReference type="GO" id="GO:0005506">
    <property type="term" value="F:iron ion binding"/>
    <property type="evidence" value="ECO:0007669"/>
    <property type="project" value="InterPro"/>
</dbReference>
<feature type="transmembrane region" description="Helical" evidence="5">
    <location>
        <begin position="31"/>
        <end position="51"/>
    </location>
</feature>
<feature type="domain" description="Fatty acid hydroxylase" evidence="6">
    <location>
        <begin position="108"/>
        <end position="242"/>
    </location>
</feature>
<dbReference type="InterPro" id="IPR050307">
    <property type="entry name" value="Sterol_Desaturase_Related"/>
</dbReference>
<dbReference type="AlphaFoldDB" id="A0A4Q1KE61"/>
<dbReference type="GO" id="GO:0016491">
    <property type="term" value="F:oxidoreductase activity"/>
    <property type="evidence" value="ECO:0007669"/>
    <property type="project" value="InterPro"/>
</dbReference>
<dbReference type="RefSeq" id="WP_129405185.1">
    <property type="nucleotide sequence ID" value="NZ_SBKP01000020.1"/>
</dbReference>
<dbReference type="GO" id="GO:0008610">
    <property type="term" value="P:lipid biosynthetic process"/>
    <property type="evidence" value="ECO:0007669"/>
    <property type="project" value="InterPro"/>
</dbReference>
<evidence type="ECO:0000259" key="6">
    <source>
        <dbReference type="Pfam" id="PF04116"/>
    </source>
</evidence>
<evidence type="ECO:0000256" key="3">
    <source>
        <dbReference type="ARBA" id="ARBA00022989"/>
    </source>
</evidence>
<name>A0A4Q1KE61_9SPHN</name>
<sequence length="295" mass="32187">MSLFRIIYAPFYFLGFVGGAALLVSSGASPLMLVALLLVAITASLIAERIAPFEPAWNRSHGDASRDVAHGLVNEGSIILLVLLLPFFASLVPWRSIWPTSLPFWAEVLLAIVLLDAGISSAHFASHRVPLLWRFHAVHHSVRRLYGFNGLLKHPVHQLIEISVGTLPWLLMGIPQDVALVGAFAVAIQLQLQHSNVDMRVGPLAYLWAVAPVHRHHHRASETEGDVNFGLFLTVWDVLLGTAQFRSSDNVRAGAVGIDGRSDYPTAYFAQLLEPFRPTTPVTSTTAKAATGLTE</sequence>
<dbReference type="EMBL" id="SBKP01000020">
    <property type="protein sequence ID" value="RXR25551.1"/>
    <property type="molecule type" value="Genomic_DNA"/>
</dbReference>
<dbReference type="InterPro" id="IPR006694">
    <property type="entry name" value="Fatty_acid_hydroxylase"/>
</dbReference>
<feature type="transmembrane region" description="Helical" evidence="5">
    <location>
        <begin position="104"/>
        <end position="125"/>
    </location>
</feature>
<accession>A0A4Q1KE61</accession>
<dbReference type="PANTHER" id="PTHR11863">
    <property type="entry name" value="STEROL DESATURASE"/>
    <property type="match status" value="1"/>
</dbReference>
<comment type="caution">
    <text evidence="7">The sequence shown here is derived from an EMBL/GenBank/DDBJ whole genome shotgun (WGS) entry which is preliminary data.</text>
</comment>
<evidence type="ECO:0000313" key="8">
    <source>
        <dbReference type="Proteomes" id="UP000290958"/>
    </source>
</evidence>
<gene>
    <name evidence="7" type="ORF">EQG66_14060</name>
</gene>
<keyword evidence="4 5" id="KW-0472">Membrane</keyword>